<evidence type="ECO:0000259" key="6">
    <source>
        <dbReference type="Pfam" id="PF25967"/>
    </source>
</evidence>
<dbReference type="SUPFAM" id="SSF111369">
    <property type="entry name" value="HlyD-like secretion proteins"/>
    <property type="match status" value="1"/>
</dbReference>
<feature type="domain" description="Multidrug resistance protein MdtA-like C-terminal permuted SH3" evidence="6">
    <location>
        <begin position="312"/>
        <end position="360"/>
    </location>
</feature>
<dbReference type="AlphaFoldDB" id="A0A0E3VV20"/>
<evidence type="ECO:0000313" key="7">
    <source>
        <dbReference type="EMBL" id="BAR58395.1"/>
    </source>
</evidence>
<dbReference type="EMBL" id="AP014685">
    <property type="protein sequence ID" value="BAR58395.1"/>
    <property type="molecule type" value="Genomic_DNA"/>
</dbReference>
<keyword evidence="3" id="KW-0813">Transport</keyword>
<dbReference type="Proteomes" id="UP000063308">
    <property type="component" value="Chromosome"/>
</dbReference>
<evidence type="ECO:0000256" key="1">
    <source>
        <dbReference type="ARBA" id="ARBA00004196"/>
    </source>
</evidence>
<dbReference type="FunFam" id="2.40.30.170:FF:000014">
    <property type="entry name" value="Efflux RND transporter periplasmic adaptor subunit"/>
    <property type="match status" value="1"/>
</dbReference>
<dbReference type="Pfam" id="PF25876">
    <property type="entry name" value="HH_MFP_RND"/>
    <property type="match status" value="1"/>
</dbReference>
<comment type="subcellular location">
    <subcellularLocation>
        <location evidence="1">Cell envelope</location>
    </subcellularLocation>
</comment>
<evidence type="ECO:0000256" key="3">
    <source>
        <dbReference type="ARBA" id="ARBA00022448"/>
    </source>
</evidence>
<dbReference type="Gene3D" id="2.40.420.20">
    <property type="match status" value="1"/>
</dbReference>
<evidence type="ECO:0000313" key="8">
    <source>
        <dbReference type="Proteomes" id="UP000063308"/>
    </source>
</evidence>
<dbReference type="Gene3D" id="2.40.30.170">
    <property type="match status" value="1"/>
</dbReference>
<dbReference type="InterPro" id="IPR058625">
    <property type="entry name" value="MdtA-like_BSH"/>
</dbReference>
<dbReference type="Gene3D" id="1.10.287.470">
    <property type="entry name" value="Helix hairpin bin"/>
    <property type="match status" value="1"/>
</dbReference>
<evidence type="ECO:0000259" key="5">
    <source>
        <dbReference type="Pfam" id="PF25917"/>
    </source>
</evidence>
<evidence type="ECO:0000259" key="4">
    <source>
        <dbReference type="Pfam" id="PF25876"/>
    </source>
</evidence>
<dbReference type="InterPro" id="IPR058627">
    <property type="entry name" value="MdtA-like_C"/>
</dbReference>
<dbReference type="PANTHER" id="PTHR30469:SF38">
    <property type="entry name" value="HLYD FAMILY SECRETION PROTEIN"/>
    <property type="match status" value="1"/>
</dbReference>
<dbReference type="GO" id="GO:0015562">
    <property type="term" value="F:efflux transmembrane transporter activity"/>
    <property type="evidence" value="ECO:0007669"/>
    <property type="project" value="TreeGrafter"/>
</dbReference>
<dbReference type="NCBIfam" id="TIGR01730">
    <property type="entry name" value="RND_mfp"/>
    <property type="match status" value="1"/>
</dbReference>
<gene>
    <name evidence="7" type="ORF">NK6_5236</name>
</gene>
<protein>
    <submittedName>
        <fullName evidence="7">HlyD family secretion protein</fullName>
    </submittedName>
</protein>
<dbReference type="Pfam" id="PF25917">
    <property type="entry name" value="BSH_RND"/>
    <property type="match status" value="1"/>
</dbReference>
<dbReference type="Pfam" id="PF25967">
    <property type="entry name" value="RND-MFP_C"/>
    <property type="match status" value="1"/>
</dbReference>
<proteinExistence type="inferred from homology"/>
<dbReference type="InterPro" id="IPR006143">
    <property type="entry name" value="RND_pump_MFP"/>
</dbReference>
<feature type="domain" description="Multidrug resistance protein MdtA-like barrel-sandwich hybrid" evidence="5">
    <location>
        <begin position="76"/>
        <end position="212"/>
    </location>
</feature>
<organism evidence="7 8">
    <name type="scientific">Bradyrhizobium diazoefficiens</name>
    <dbReference type="NCBI Taxonomy" id="1355477"/>
    <lineage>
        <taxon>Bacteria</taxon>
        <taxon>Pseudomonadati</taxon>
        <taxon>Pseudomonadota</taxon>
        <taxon>Alphaproteobacteria</taxon>
        <taxon>Hyphomicrobiales</taxon>
        <taxon>Nitrobacteraceae</taxon>
        <taxon>Bradyrhizobium</taxon>
    </lineage>
</organism>
<evidence type="ECO:0000256" key="2">
    <source>
        <dbReference type="ARBA" id="ARBA00009477"/>
    </source>
</evidence>
<name>A0A0E3VV20_9BRAD</name>
<dbReference type="RefSeq" id="WP_060910312.1">
    <property type="nucleotide sequence ID" value="NZ_CP126038.1"/>
</dbReference>
<reference evidence="7 8" key="1">
    <citation type="submission" date="2014-11" db="EMBL/GenBank/DDBJ databases">
        <title>Symbiosis island explosion on the genome of extra-slow-growing strains of soybean bradyrhizobia with massive insertion sequences.</title>
        <authorList>
            <person name="Iida T."/>
            <person name="Minamisawa K."/>
        </authorList>
    </citation>
    <scope>NUCLEOTIDE SEQUENCE [LARGE SCALE GENOMIC DNA]</scope>
    <source>
        <strain evidence="7 8">NK6</strain>
    </source>
</reference>
<dbReference type="GO" id="GO:1990281">
    <property type="term" value="C:efflux pump complex"/>
    <property type="evidence" value="ECO:0007669"/>
    <property type="project" value="TreeGrafter"/>
</dbReference>
<feature type="domain" description="Multidrug resistance protein MdtA-like alpha-helical hairpin" evidence="4">
    <location>
        <begin position="117"/>
        <end position="184"/>
    </location>
</feature>
<dbReference type="InterPro" id="IPR058624">
    <property type="entry name" value="MdtA-like_HH"/>
</dbReference>
<sequence>MNPRYSNLSKIGRTERLLRPLGGLALALVAAALGGCDDHAASPSARAAVVRTEIVQPRDRQSSLTLTGEVQARFRADLSFRVSGRVLARYVDVGTHVRAGEVLAILDPAEQEADVDAATAAVLAAESQLRVAKATYDRQKALIASGFTTRTAYDQAQEGLRTTEGALEAARAQLGTAKDVLGYTALRAEADGVVTARSVETGQVVQAAQAVFSLAQDGDRDVVFDVYESIFLGAADGSSVSLVLISDATVTAGGQVREVSPAVDARSATIRVKVAINDPPAAMTLGSAVAGTVRVKTEPQIALPWRALMAAGTSPAVWTVDPATRTASLKPVTVGGYEAGEVLIKAGLDPGERVVVDGGKLLSVGQPVTYEGDPS</sequence>
<dbReference type="PANTHER" id="PTHR30469">
    <property type="entry name" value="MULTIDRUG RESISTANCE PROTEIN MDTA"/>
    <property type="match status" value="1"/>
</dbReference>
<accession>A0A0E3VV20</accession>
<comment type="similarity">
    <text evidence="2">Belongs to the membrane fusion protein (MFP) (TC 8.A.1) family.</text>
</comment>
<dbReference type="Gene3D" id="2.40.50.100">
    <property type="match status" value="1"/>
</dbReference>